<accession>A0A0B0PWD8</accession>
<name>A0A0B0PWD8_GOSAR</name>
<dbReference type="Proteomes" id="UP000032142">
    <property type="component" value="Unassembled WGS sequence"/>
</dbReference>
<dbReference type="EMBL" id="KN442214">
    <property type="protein sequence ID" value="KHG27731.1"/>
    <property type="molecule type" value="Genomic_DNA"/>
</dbReference>
<organism evidence="1 2">
    <name type="scientific">Gossypium arboreum</name>
    <name type="common">Tree cotton</name>
    <name type="synonym">Gossypium nanking</name>
    <dbReference type="NCBI Taxonomy" id="29729"/>
    <lineage>
        <taxon>Eukaryota</taxon>
        <taxon>Viridiplantae</taxon>
        <taxon>Streptophyta</taxon>
        <taxon>Embryophyta</taxon>
        <taxon>Tracheophyta</taxon>
        <taxon>Spermatophyta</taxon>
        <taxon>Magnoliopsida</taxon>
        <taxon>eudicotyledons</taxon>
        <taxon>Gunneridae</taxon>
        <taxon>Pentapetalae</taxon>
        <taxon>rosids</taxon>
        <taxon>malvids</taxon>
        <taxon>Malvales</taxon>
        <taxon>Malvaceae</taxon>
        <taxon>Malvoideae</taxon>
        <taxon>Gossypium</taxon>
    </lineage>
</organism>
<reference evidence="2" key="1">
    <citation type="submission" date="2014-09" db="EMBL/GenBank/DDBJ databases">
        <authorList>
            <person name="Mudge J."/>
            <person name="Ramaraj T."/>
            <person name="Lindquist I.E."/>
            <person name="Bharti A.K."/>
            <person name="Sundararajan A."/>
            <person name="Cameron C.T."/>
            <person name="Woodward J.E."/>
            <person name="May G.D."/>
            <person name="Brubaker C."/>
            <person name="Broadhvest J."/>
            <person name="Wilkins T.A."/>
        </authorList>
    </citation>
    <scope>NUCLEOTIDE SEQUENCE</scope>
    <source>
        <strain evidence="2">cv. AKA8401</strain>
    </source>
</reference>
<evidence type="ECO:0000313" key="1">
    <source>
        <dbReference type="EMBL" id="KHG27731.1"/>
    </source>
</evidence>
<protein>
    <submittedName>
        <fullName evidence="1">Autophagy-related 21</fullName>
    </submittedName>
</protein>
<keyword evidence="2" id="KW-1185">Reference proteome</keyword>
<dbReference type="AlphaFoldDB" id="A0A0B0PWD8"/>
<evidence type="ECO:0000313" key="2">
    <source>
        <dbReference type="Proteomes" id="UP000032142"/>
    </source>
</evidence>
<proteinExistence type="predicted"/>
<gene>
    <name evidence="1" type="ORF">F383_11353</name>
</gene>
<sequence length="77" mass="8830">MGILPSAFMFPDQHILRVSLRKQNRKNTSCMIFINNIINQILVPGNQGSFQIFMLAPLPILHRIPLSIRSQTLQMLL</sequence>